<reference evidence="1 2" key="1">
    <citation type="journal article" date="2016" name="Nat. Commun.">
        <title>Microbial interactions lead to rapid micro-scale successions on model marine particles.</title>
        <authorList>
            <person name="Datta M.S."/>
            <person name="Sliwerska E."/>
            <person name="Gore J."/>
            <person name="Polz M.F."/>
            <person name="Cordero O.X."/>
        </authorList>
    </citation>
    <scope>NUCLEOTIDE SEQUENCE [LARGE SCALE GENOMIC DNA]</scope>
    <source>
        <strain evidence="1 2">4G03</strain>
    </source>
</reference>
<feature type="non-terminal residue" evidence="1">
    <location>
        <position position="68"/>
    </location>
</feature>
<accession>A0A2G1BNX2</accession>
<comment type="caution">
    <text evidence="1">The sequence shown here is derived from an EMBL/GenBank/DDBJ whole genome shotgun (WGS) entry which is preliminary data.</text>
</comment>
<dbReference type="AlphaFoldDB" id="A0A2G1BNX2"/>
<protein>
    <submittedName>
        <fullName evidence="1">Uncharacterized protein</fullName>
    </submittedName>
</protein>
<proteinExistence type="predicted"/>
<evidence type="ECO:0000313" key="2">
    <source>
        <dbReference type="Proteomes" id="UP000222163"/>
    </source>
</evidence>
<sequence>MKSIGMVGWMGGRGEWVKADRRAGGKGGSWEKEGWSRRSPVLFVWLGGSGCGSRRVVEGGGYAAWRWG</sequence>
<evidence type="ECO:0000313" key="1">
    <source>
        <dbReference type="EMBL" id="PHN95756.1"/>
    </source>
</evidence>
<dbReference type="EMBL" id="PDUU01001120">
    <property type="protein sequence ID" value="PHN95756.1"/>
    <property type="molecule type" value="Genomic_DNA"/>
</dbReference>
<gene>
    <name evidence="1" type="ORF">CSC81_18855</name>
</gene>
<name>A0A2G1BNX2_9FLAO</name>
<organism evidence="1 2">
    <name type="scientific">Tenacibaculum discolor</name>
    <dbReference type="NCBI Taxonomy" id="361581"/>
    <lineage>
        <taxon>Bacteria</taxon>
        <taxon>Pseudomonadati</taxon>
        <taxon>Bacteroidota</taxon>
        <taxon>Flavobacteriia</taxon>
        <taxon>Flavobacteriales</taxon>
        <taxon>Flavobacteriaceae</taxon>
        <taxon>Tenacibaculum</taxon>
    </lineage>
</organism>
<dbReference type="Proteomes" id="UP000222163">
    <property type="component" value="Unassembled WGS sequence"/>
</dbReference>